<evidence type="ECO:0000313" key="1">
    <source>
        <dbReference type="EMBL" id="MDX2959800.1"/>
    </source>
</evidence>
<dbReference type="Proteomes" id="UP001272987">
    <property type="component" value="Unassembled WGS sequence"/>
</dbReference>
<dbReference type="EMBL" id="JARAWC010000005">
    <property type="protein sequence ID" value="MDX2959800.1"/>
    <property type="molecule type" value="Genomic_DNA"/>
</dbReference>
<evidence type="ECO:0000313" key="3">
    <source>
        <dbReference type="Proteomes" id="UP001272987"/>
    </source>
</evidence>
<organism evidence="1 4">
    <name type="scientific">Streptomyces acidiscabies</name>
    <dbReference type="NCBI Taxonomy" id="42234"/>
    <lineage>
        <taxon>Bacteria</taxon>
        <taxon>Bacillati</taxon>
        <taxon>Actinomycetota</taxon>
        <taxon>Actinomycetes</taxon>
        <taxon>Kitasatosporales</taxon>
        <taxon>Streptomycetaceae</taxon>
        <taxon>Streptomyces</taxon>
    </lineage>
</organism>
<gene>
    <name evidence="1" type="ORF">PV399_08725</name>
    <name evidence="2" type="ORF">PV666_31165</name>
</gene>
<reference evidence="1 3" key="1">
    <citation type="journal article" date="2023" name="Microb. Genom.">
        <title>Mesoterricola silvestris gen. nov., sp. nov., Mesoterricola sediminis sp. nov., Geothrix oryzae sp. nov., Geothrix edaphica sp. nov., Geothrix rubra sp. nov., and Geothrix limicola sp. nov., six novel members of Acidobacteriota isolated from soils.</title>
        <authorList>
            <person name="Weisberg A.J."/>
            <person name="Pearce E."/>
            <person name="Kramer C.G."/>
            <person name="Chang J.H."/>
            <person name="Clarke C.R."/>
        </authorList>
    </citation>
    <scope>NUCLEOTIDE SEQUENCE</scope>
    <source>
        <strain evidence="2 3">NB05-1H</strain>
        <strain evidence="1">NRRL_B-16521</strain>
    </source>
</reference>
<proteinExistence type="predicted"/>
<name>A0AAP6B857_9ACTN</name>
<keyword evidence="3" id="KW-1185">Reference proteome</keyword>
<evidence type="ECO:0000313" key="4">
    <source>
        <dbReference type="Proteomes" id="UP001282288"/>
    </source>
</evidence>
<dbReference type="AlphaFoldDB" id="A0AAP6B857"/>
<dbReference type="GeneID" id="69807467"/>
<dbReference type="Proteomes" id="UP001282288">
    <property type="component" value="Unassembled WGS sequence"/>
</dbReference>
<dbReference type="EMBL" id="JARAWP010000020">
    <property type="protein sequence ID" value="MDX3022312.1"/>
    <property type="molecule type" value="Genomic_DNA"/>
</dbReference>
<evidence type="ECO:0000313" key="2">
    <source>
        <dbReference type="EMBL" id="MDX3022312.1"/>
    </source>
</evidence>
<protein>
    <submittedName>
        <fullName evidence="1">Uncharacterized protein</fullName>
    </submittedName>
</protein>
<comment type="caution">
    <text evidence="1">The sequence shown here is derived from an EMBL/GenBank/DDBJ whole genome shotgun (WGS) entry which is preliminary data.</text>
</comment>
<dbReference type="RefSeq" id="WP_010350243.1">
    <property type="nucleotide sequence ID" value="NZ_JAGJBY010000001.1"/>
</dbReference>
<sequence>MNIANTPVTGLGLTGFTEVESGLWQDGAGLLLSVHFFPLVPDLPAPLSDPARLRAGAAQVVAGSGGGLIEAESGAVDGVPAVWQLVKMPLGSRPGQAFLASWTVPRDRCSVVVKAQAAEGAMTGMREAMILAEVGPEEYFRPHPYGAQGGLPYHVGDLEQWDARFPDHPLTRVREVLRRVTPTVTLDEEFKGLPGFGEERRRGWFRRRSA</sequence>
<accession>A0AAP6B857</accession>